<feature type="region of interest" description="Disordered" evidence="1">
    <location>
        <begin position="260"/>
        <end position="280"/>
    </location>
</feature>
<proteinExistence type="predicted"/>
<dbReference type="EMBL" id="BMMP01000007">
    <property type="protein sequence ID" value="GGO49426.1"/>
    <property type="molecule type" value="Genomic_DNA"/>
</dbReference>
<sequence length="280" mass="31083">MQLVFIDDSGQSDPRREHLGELVSVGAVIFPEHQVSEYTKEIDLLRAEIGMPDDQEFKWNSPRGSFLAKAGGPTVKEQRRKMLEIAARCEVRTAVVIWDRSKVTWDKHEAAGEILKYLYERIERHLRTYDERGVVIADVPGGGAADHSKWLAQALDLTTAGTRYAKPERVIMPIVTAPSHHVPHLQLADLVTAATTAAFAGHTSGLELMDMLKPLARTNAYGDIGGTGVVLWPPDLNDLYFWVLGQKSWWKGSNECRLGPSDGPFAQPGRPFQNSDGMPE</sequence>
<dbReference type="Proteomes" id="UP000631535">
    <property type="component" value="Unassembled WGS sequence"/>
</dbReference>
<comment type="caution">
    <text evidence="2">The sequence shown here is derived from an EMBL/GenBank/DDBJ whole genome shotgun (WGS) entry which is preliminary data.</text>
</comment>
<keyword evidence="3" id="KW-1185">Reference proteome</keyword>
<accession>A0ABQ2MBS5</accession>
<protein>
    <recommendedName>
        <fullName evidence="4">DUF3800 domain-containing protein</fullName>
    </recommendedName>
</protein>
<evidence type="ECO:0000313" key="3">
    <source>
        <dbReference type="Proteomes" id="UP000631535"/>
    </source>
</evidence>
<reference evidence="3" key="1">
    <citation type="journal article" date="2019" name="Int. J. Syst. Evol. Microbiol.">
        <title>The Global Catalogue of Microorganisms (GCM) 10K type strain sequencing project: providing services to taxonomists for standard genome sequencing and annotation.</title>
        <authorList>
            <consortium name="The Broad Institute Genomics Platform"/>
            <consortium name="The Broad Institute Genome Sequencing Center for Infectious Disease"/>
            <person name="Wu L."/>
            <person name="Ma J."/>
        </authorList>
    </citation>
    <scope>NUCLEOTIDE SEQUENCE [LARGE SCALE GENOMIC DNA]</scope>
    <source>
        <strain evidence="3">CGMCC 4.7178</strain>
    </source>
</reference>
<dbReference type="Pfam" id="PF12686">
    <property type="entry name" value="DUF3800"/>
    <property type="match status" value="1"/>
</dbReference>
<gene>
    <name evidence="2" type="ORF">GCM10012287_26750</name>
</gene>
<evidence type="ECO:0000313" key="2">
    <source>
        <dbReference type="EMBL" id="GGO49426.1"/>
    </source>
</evidence>
<dbReference type="InterPro" id="IPR024524">
    <property type="entry name" value="DUF3800"/>
</dbReference>
<name>A0ABQ2MBS5_9ACTN</name>
<organism evidence="2 3">
    <name type="scientific">Streptomyces daqingensis</name>
    <dbReference type="NCBI Taxonomy" id="1472640"/>
    <lineage>
        <taxon>Bacteria</taxon>
        <taxon>Bacillati</taxon>
        <taxon>Actinomycetota</taxon>
        <taxon>Actinomycetes</taxon>
        <taxon>Kitasatosporales</taxon>
        <taxon>Streptomycetaceae</taxon>
        <taxon>Streptomyces</taxon>
    </lineage>
</organism>
<dbReference type="RefSeq" id="WP_189037313.1">
    <property type="nucleotide sequence ID" value="NZ_BMMP01000007.1"/>
</dbReference>
<evidence type="ECO:0000256" key="1">
    <source>
        <dbReference type="SAM" id="MobiDB-lite"/>
    </source>
</evidence>
<evidence type="ECO:0008006" key="4">
    <source>
        <dbReference type="Google" id="ProtNLM"/>
    </source>
</evidence>